<protein>
    <recommendedName>
        <fullName evidence="5">DUF3105 domain-containing protein</fullName>
    </recommendedName>
</protein>
<dbReference type="PROSITE" id="PS51257">
    <property type="entry name" value="PROKAR_LIPOPROTEIN"/>
    <property type="match status" value="1"/>
</dbReference>
<evidence type="ECO:0000256" key="1">
    <source>
        <dbReference type="SAM" id="MobiDB-lite"/>
    </source>
</evidence>
<evidence type="ECO:0000313" key="3">
    <source>
        <dbReference type="EMBL" id="GGN73797.1"/>
    </source>
</evidence>
<dbReference type="RefSeq" id="WP_229739647.1">
    <property type="nucleotide sequence ID" value="NZ_BMNE01000002.1"/>
</dbReference>
<comment type="caution">
    <text evidence="3">The sequence shown here is derived from an EMBL/GenBank/DDBJ whole genome shotgun (WGS) entry which is preliminary data.</text>
</comment>
<accession>A0ABQ2K9T8</accession>
<organism evidence="3 4">
    <name type="scientific">Nocardia rhizosphaerihabitans</name>
    <dbReference type="NCBI Taxonomy" id="1691570"/>
    <lineage>
        <taxon>Bacteria</taxon>
        <taxon>Bacillati</taxon>
        <taxon>Actinomycetota</taxon>
        <taxon>Actinomycetes</taxon>
        <taxon>Mycobacteriales</taxon>
        <taxon>Nocardiaceae</taxon>
        <taxon>Nocardia</taxon>
    </lineage>
</organism>
<dbReference type="Proteomes" id="UP000658127">
    <property type="component" value="Unassembled WGS sequence"/>
</dbReference>
<proteinExistence type="predicted"/>
<evidence type="ECO:0000313" key="4">
    <source>
        <dbReference type="Proteomes" id="UP000658127"/>
    </source>
</evidence>
<feature type="chain" id="PRO_5045354207" description="DUF3105 domain-containing protein" evidence="2">
    <location>
        <begin position="30"/>
        <end position="247"/>
    </location>
</feature>
<dbReference type="InterPro" id="IPR021454">
    <property type="entry name" value="DUF3105"/>
</dbReference>
<feature type="signal peptide" evidence="2">
    <location>
        <begin position="1"/>
        <end position="29"/>
    </location>
</feature>
<reference evidence="4" key="1">
    <citation type="journal article" date="2019" name="Int. J. Syst. Evol. Microbiol.">
        <title>The Global Catalogue of Microorganisms (GCM) 10K type strain sequencing project: providing services to taxonomists for standard genome sequencing and annotation.</title>
        <authorList>
            <consortium name="The Broad Institute Genomics Platform"/>
            <consortium name="The Broad Institute Genome Sequencing Center for Infectious Disease"/>
            <person name="Wu L."/>
            <person name="Ma J."/>
        </authorList>
    </citation>
    <scope>NUCLEOTIDE SEQUENCE [LARGE SCALE GENOMIC DNA]</scope>
    <source>
        <strain evidence="4">CGMCC 4.7329</strain>
    </source>
</reference>
<gene>
    <name evidence="3" type="ORF">GCM10011610_16710</name>
</gene>
<keyword evidence="4" id="KW-1185">Reference proteome</keyword>
<keyword evidence="2" id="KW-0732">Signal</keyword>
<dbReference type="Pfam" id="PF11303">
    <property type="entry name" value="DUF3105"/>
    <property type="match status" value="1"/>
</dbReference>
<name>A0ABQ2K9T8_9NOCA</name>
<feature type="compositionally biased region" description="Pro residues" evidence="1">
    <location>
        <begin position="212"/>
        <end position="221"/>
    </location>
</feature>
<dbReference type="EMBL" id="BMNE01000002">
    <property type="protein sequence ID" value="GGN73797.1"/>
    <property type="molecule type" value="Genomic_DNA"/>
</dbReference>
<evidence type="ECO:0000256" key="2">
    <source>
        <dbReference type="SAM" id="SignalP"/>
    </source>
</evidence>
<feature type="region of interest" description="Disordered" evidence="1">
    <location>
        <begin position="191"/>
        <end position="247"/>
    </location>
</feature>
<feature type="compositionally biased region" description="Pro residues" evidence="1">
    <location>
        <begin position="238"/>
        <end position="247"/>
    </location>
</feature>
<evidence type="ECO:0008006" key="5">
    <source>
        <dbReference type="Google" id="ProtNLM"/>
    </source>
</evidence>
<sequence>MRDSNTTSSARRTRTAAAGFAVATAALFAAGCTTDDKIDGTATASMDSFVPTADNQDPAREIPGIVITEFPPGLHVTSTQRVAYPAIPPLGGPHDSRWAACDGVVYDKGVRTENMVHSLEHGAVWIAYNPDKVNVEDRTALAARVQDRPYTVMSPIPGMDDPISLQSWGHQLKLDSADDPRIDQFIVALRENPYTTPEPGATCSSPLFDRTNPPPFDPTAPGPGAVDPNSDGAATPDLPTPSPGSGR</sequence>